<dbReference type="STRING" id="1848.SAMN05443637_110104"/>
<dbReference type="SUPFAM" id="SSF46785">
    <property type="entry name" value="Winged helix' DNA-binding domain"/>
    <property type="match status" value="1"/>
</dbReference>
<gene>
    <name evidence="5" type="ORF">SAMN05443637_110104</name>
</gene>
<keyword evidence="6" id="KW-1185">Reference proteome</keyword>
<sequence>MTSNPKAAHDTSIDAEACQAFQHTIERVGKRWSGAILLAATRGARRFGEFRRMVPGISDRVLAQRLRELEALDLIEREVIPTMPVQVIYRPTPEGAQLMAALQPLVHWGLQHGPADVDEGVVA</sequence>
<name>A0A1M6UJ30_PSETH</name>
<evidence type="ECO:0000256" key="1">
    <source>
        <dbReference type="ARBA" id="ARBA00023015"/>
    </source>
</evidence>
<evidence type="ECO:0000256" key="3">
    <source>
        <dbReference type="ARBA" id="ARBA00023163"/>
    </source>
</evidence>
<dbReference type="Proteomes" id="UP000184363">
    <property type="component" value="Unassembled WGS sequence"/>
</dbReference>
<dbReference type="PANTHER" id="PTHR33204">
    <property type="entry name" value="TRANSCRIPTIONAL REGULATOR, MARR FAMILY"/>
    <property type="match status" value="1"/>
</dbReference>
<proteinExistence type="predicted"/>
<evidence type="ECO:0000313" key="6">
    <source>
        <dbReference type="Proteomes" id="UP000184363"/>
    </source>
</evidence>
<keyword evidence="2" id="KW-0238">DNA-binding</keyword>
<keyword evidence="1" id="KW-0805">Transcription regulation</keyword>
<dbReference type="PROSITE" id="PS51118">
    <property type="entry name" value="HTH_HXLR"/>
    <property type="match status" value="1"/>
</dbReference>
<dbReference type="InterPro" id="IPR002577">
    <property type="entry name" value="HTH_HxlR"/>
</dbReference>
<dbReference type="EMBL" id="FRAP01000010">
    <property type="protein sequence ID" value="SHK69153.1"/>
    <property type="molecule type" value="Genomic_DNA"/>
</dbReference>
<evidence type="ECO:0000313" key="5">
    <source>
        <dbReference type="EMBL" id="SHK69153.1"/>
    </source>
</evidence>
<dbReference type="AlphaFoldDB" id="A0A1M6UJ30"/>
<dbReference type="OrthoDB" id="9800966at2"/>
<reference evidence="5 6" key="1">
    <citation type="submission" date="2016-11" db="EMBL/GenBank/DDBJ databases">
        <authorList>
            <person name="Jaros S."/>
            <person name="Januszkiewicz K."/>
            <person name="Wedrychowicz H."/>
        </authorList>
    </citation>
    <scope>NUCLEOTIDE SEQUENCE [LARGE SCALE GENOMIC DNA]</scope>
    <source>
        <strain evidence="5 6">DSM 43832</strain>
    </source>
</reference>
<protein>
    <submittedName>
        <fullName evidence="5">Transcriptional regulator, HxlR family</fullName>
    </submittedName>
</protein>
<feature type="domain" description="HTH hxlR-type" evidence="4">
    <location>
        <begin position="18"/>
        <end position="117"/>
    </location>
</feature>
<evidence type="ECO:0000256" key="2">
    <source>
        <dbReference type="ARBA" id="ARBA00023125"/>
    </source>
</evidence>
<dbReference type="GO" id="GO:0003677">
    <property type="term" value="F:DNA binding"/>
    <property type="evidence" value="ECO:0007669"/>
    <property type="project" value="UniProtKB-KW"/>
</dbReference>
<organism evidence="5 6">
    <name type="scientific">Pseudonocardia thermophila</name>
    <dbReference type="NCBI Taxonomy" id="1848"/>
    <lineage>
        <taxon>Bacteria</taxon>
        <taxon>Bacillati</taxon>
        <taxon>Actinomycetota</taxon>
        <taxon>Actinomycetes</taxon>
        <taxon>Pseudonocardiales</taxon>
        <taxon>Pseudonocardiaceae</taxon>
        <taxon>Pseudonocardia</taxon>
    </lineage>
</organism>
<dbReference type="Gene3D" id="1.10.10.10">
    <property type="entry name" value="Winged helix-like DNA-binding domain superfamily/Winged helix DNA-binding domain"/>
    <property type="match status" value="1"/>
</dbReference>
<dbReference type="InterPro" id="IPR036390">
    <property type="entry name" value="WH_DNA-bd_sf"/>
</dbReference>
<dbReference type="PANTHER" id="PTHR33204:SF37">
    <property type="entry name" value="HTH-TYPE TRANSCRIPTIONAL REGULATOR YODB"/>
    <property type="match status" value="1"/>
</dbReference>
<evidence type="ECO:0000259" key="4">
    <source>
        <dbReference type="PROSITE" id="PS51118"/>
    </source>
</evidence>
<keyword evidence="3" id="KW-0804">Transcription</keyword>
<dbReference type="InterPro" id="IPR036388">
    <property type="entry name" value="WH-like_DNA-bd_sf"/>
</dbReference>
<accession>A0A1M6UJ30</accession>
<dbReference type="Pfam" id="PF01638">
    <property type="entry name" value="HxlR"/>
    <property type="match status" value="1"/>
</dbReference>
<dbReference type="RefSeq" id="WP_073457605.1">
    <property type="nucleotide sequence ID" value="NZ_CALGVN010000001.1"/>
</dbReference>